<gene>
    <name evidence="1" type="ORF">SAMN02745166_05114</name>
</gene>
<name>A0A1T4Z5C0_9BACT</name>
<sequence>MNAEIETLMSAVLSLSRDAKRDKQLAKLIRELTPAEQLPLIDRLLEEKCQSSLFLLRSAADHKICEIMLFKHLPRADASSIQDLLRLGVEILGERKLGELVIKTSIESPRVWEYAAYWLPSLLSKEMWEKLQARYRNSDNP</sequence>
<protein>
    <submittedName>
        <fullName evidence="1">Uncharacterized protein</fullName>
    </submittedName>
</protein>
<accession>A0A1T4Z5C0</accession>
<dbReference type="STRING" id="48467.SAMN02745166_05114"/>
<keyword evidence="2" id="KW-1185">Reference proteome</keyword>
<evidence type="ECO:0000313" key="2">
    <source>
        <dbReference type="Proteomes" id="UP000190774"/>
    </source>
</evidence>
<evidence type="ECO:0000313" key="1">
    <source>
        <dbReference type="EMBL" id="SKB09204.1"/>
    </source>
</evidence>
<dbReference type="EMBL" id="FUYE01000035">
    <property type="protein sequence ID" value="SKB09204.1"/>
    <property type="molecule type" value="Genomic_DNA"/>
</dbReference>
<dbReference type="RefSeq" id="WP_078816211.1">
    <property type="nucleotide sequence ID" value="NZ_FUYE01000035.1"/>
</dbReference>
<dbReference type="AlphaFoldDB" id="A0A1T4Z5C0"/>
<reference evidence="2" key="1">
    <citation type="submission" date="2017-02" db="EMBL/GenBank/DDBJ databases">
        <authorList>
            <person name="Varghese N."/>
            <person name="Submissions S."/>
        </authorList>
    </citation>
    <scope>NUCLEOTIDE SEQUENCE [LARGE SCALE GENOMIC DNA]</scope>
    <source>
        <strain evidence="2">ATCC 700200</strain>
    </source>
</reference>
<organism evidence="1 2">
    <name type="scientific">Prosthecobacter debontii</name>
    <dbReference type="NCBI Taxonomy" id="48467"/>
    <lineage>
        <taxon>Bacteria</taxon>
        <taxon>Pseudomonadati</taxon>
        <taxon>Verrucomicrobiota</taxon>
        <taxon>Verrucomicrobiia</taxon>
        <taxon>Verrucomicrobiales</taxon>
        <taxon>Verrucomicrobiaceae</taxon>
        <taxon>Prosthecobacter</taxon>
    </lineage>
</organism>
<proteinExistence type="predicted"/>
<dbReference type="OrthoDB" id="485945at2"/>
<dbReference type="Proteomes" id="UP000190774">
    <property type="component" value="Unassembled WGS sequence"/>
</dbReference>